<proteinExistence type="predicted"/>
<feature type="non-terminal residue" evidence="1">
    <location>
        <position position="70"/>
    </location>
</feature>
<organism evidence="1">
    <name type="scientific">marine sediment metagenome</name>
    <dbReference type="NCBI Taxonomy" id="412755"/>
    <lineage>
        <taxon>unclassified sequences</taxon>
        <taxon>metagenomes</taxon>
        <taxon>ecological metagenomes</taxon>
    </lineage>
</organism>
<comment type="caution">
    <text evidence="1">The sequence shown here is derived from an EMBL/GenBank/DDBJ whole genome shotgun (WGS) entry which is preliminary data.</text>
</comment>
<protein>
    <submittedName>
        <fullName evidence="1">Uncharacterized protein</fullName>
    </submittedName>
</protein>
<name>X1KT16_9ZZZZ</name>
<dbReference type="EMBL" id="BARU01038480">
    <property type="protein sequence ID" value="GAH85128.1"/>
    <property type="molecule type" value="Genomic_DNA"/>
</dbReference>
<accession>X1KT16</accession>
<gene>
    <name evidence="1" type="ORF">S03H2_59808</name>
</gene>
<dbReference type="AlphaFoldDB" id="X1KT16"/>
<sequence>MTEVVTTSDTPLWDTLPELIQNNIARQHREGGISAIALPSAKWQLSIVLDPFQEAVKAIMRKIKANAEKR</sequence>
<reference evidence="1" key="1">
    <citation type="journal article" date="2014" name="Front. Microbiol.">
        <title>High frequency of phylogenetically diverse reductive dehalogenase-homologous genes in deep subseafloor sedimentary metagenomes.</title>
        <authorList>
            <person name="Kawai M."/>
            <person name="Futagami T."/>
            <person name="Toyoda A."/>
            <person name="Takaki Y."/>
            <person name="Nishi S."/>
            <person name="Hori S."/>
            <person name="Arai W."/>
            <person name="Tsubouchi T."/>
            <person name="Morono Y."/>
            <person name="Uchiyama I."/>
            <person name="Ito T."/>
            <person name="Fujiyama A."/>
            <person name="Inagaki F."/>
            <person name="Takami H."/>
        </authorList>
    </citation>
    <scope>NUCLEOTIDE SEQUENCE</scope>
    <source>
        <strain evidence="1">Expedition CK06-06</strain>
    </source>
</reference>
<evidence type="ECO:0000313" key="1">
    <source>
        <dbReference type="EMBL" id="GAH85128.1"/>
    </source>
</evidence>